<proteinExistence type="predicted"/>
<protein>
    <recommendedName>
        <fullName evidence="1">Enoyl reductase (ER) domain-containing protein</fullName>
    </recommendedName>
</protein>
<dbReference type="InterPro" id="IPR036291">
    <property type="entry name" value="NAD(P)-bd_dom_sf"/>
</dbReference>
<dbReference type="PANTHER" id="PTHR11695:SF294">
    <property type="entry name" value="RETICULON-4-INTERACTING PROTEIN 1, MITOCHONDRIAL"/>
    <property type="match status" value="1"/>
</dbReference>
<dbReference type="InterPro" id="IPR020843">
    <property type="entry name" value="ER"/>
</dbReference>
<accession>A0A8H7A6D6</accession>
<dbReference type="Proteomes" id="UP000623687">
    <property type="component" value="Unassembled WGS sequence"/>
</dbReference>
<dbReference type="OrthoDB" id="3509362at2759"/>
<dbReference type="SUPFAM" id="SSF50129">
    <property type="entry name" value="GroES-like"/>
    <property type="match status" value="1"/>
</dbReference>
<evidence type="ECO:0000313" key="3">
    <source>
        <dbReference type="Proteomes" id="UP000623687"/>
    </source>
</evidence>
<dbReference type="SMART" id="SM00829">
    <property type="entry name" value="PKS_ER"/>
    <property type="match status" value="1"/>
</dbReference>
<dbReference type="Gene3D" id="3.40.50.720">
    <property type="entry name" value="NAD(P)-binding Rossmann-like Domain"/>
    <property type="match status" value="1"/>
</dbReference>
<comment type="caution">
    <text evidence="2">The sequence shown here is derived from an EMBL/GenBank/DDBJ whole genome shotgun (WGS) entry which is preliminary data.</text>
</comment>
<dbReference type="GeneID" id="59370990"/>
<dbReference type="GO" id="GO:0016491">
    <property type="term" value="F:oxidoreductase activity"/>
    <property type="evidence" value="ECO:0007669"/>
    <property type="project" value="InterPro"/>
</dbReference>
<evidence type="ECO:0000313" key="2">
    <source>
        <dbReference type="EMBL" id="KAF7440801.1"/>
    </source>
</evidence>
<dbReference type="Pfam" id="PF08240">
    <property type="entry name" value="ADH_N"/>
    <property type="match status" value="1"/>
</dbReference>
<gene>
    <name evidence="2" type="ORF">PC9H_001149</name>
</gene>
<dbReference type="VEuPathDB" id="FungiDB:PC9H_001149"/>
<keyword evidence="3" id="KW-1185">Reference proteome</keyword>
<dbReference type="InterPro" id="IPR050700">
    <property type="entry name" value="YIM1/Zinc_Alcohol_DH_Fams"/>
</dbReference>
<dbReference type="InterPro" id="IPR013154">
    <property type="entry name" value="ADH-like_N"/>
</dbReference>
<dbReference type="RefSeq" id="XP_036636645.1">
    <property type="nucleotide sequence ID" value="XM_036770800.1"/>
</dbReference>
<feature type="domain" description="Enoyl reductase (ER)" evidence="1">
    <location>
        <begin position="19"/>
        <end position="344"/>
    </location>
</feature>
<organism evidence="2 3">
    <name type="scientific">Pleurotus ostreatus</name>
    <name type="common">Oyster mushroom</name>
    <name type="synonym">White-rot fungus</name>
    <dbReference type="NCBI Taxonomy" id="5322"/>
    <lineage>
        <taxon>Eukaryota</taxon>
        <taxon>Fungi</taxon>
        <taxon>Dikarya</taxon>
        <taxon>Basidiomycota</taxon>
        <taxon>Agaricomycotina</taxon>
        <taxon>Agaricomycetes</taxon>
        <taxon>Agaricomycetidae</taxon>
        <taxon>Agaricales</taxon>
        <taxon>Pleurotineae</taxon>
        <taxon>Pleurotaceae</taxon>
        <taxon>Pleurotus</taxon>
    </lineage>
</organism>
<reference evidence="2" key="1">
    <citation type="submission" date="2019-07" db="EMBL/GenBank/DDBJ databases">
        <authorList>
            <person name="Palmer J.M."/>
        </authorList>
    </citation>
    <scope>NUCLEOTIDE SEQUENCE</scope>
    <source>
        <strain evidence="2">PC9</strain>
    </source>
</reference>
<dbReference type="Gene3D" id="3.90.180.10">
    <property type="entry name" value="Medium-chain alcohol dehydrogenases, catalytic domain"/>
    <property type="match status" value="1"/>
</dbReference>
<dbReference type="InterPro" id="IPR011032">
    <property type="entry name" value="GroES-like_sf"/>
</dbReference>
<dbReference type="EMBL" id="JACETU010000001">
    <property type="protein sequence ID" value="KAF7440801.1"/>
    <property type="molecule type" value="Genomic_DNA"/>
</dbReference>
<dbReference type="PANTHER" id="PTHR11695">
    <property type="entry name" value="ALCOHOL DEHYDROGENASE RELATED"/>
    <property type="match status" value="1"/>
</dbReference>
<dbReference type="CDD" id="cd08267">
    <property type="entry name" value="MDR1"/>
    <property type="match status" value="1"/>
</dbReference>
<sequence>MPTPKTQRAWVSLQRGHPSRSLSLKSDWPVAGELKKDDVLVRIQAAALNPVGYKMMRLLPNFMAGRPLVVEHDFAGVVEDGNDTEFKAGDPVFGFIHVFDNQKSRQGSLSEYAVVPAAAVALRPPTIDVANAAGIALAGLTAYQALFKDAGLEPGQKVFINGGSTAVGLFAIQIAKAHGMTVVASASSRNEGLVKEMGADEFIDYTKEPLHQYLASHPPEPKFHAIIDAFGLSDPSLYTHSPQYLAPQGVFVTTGPFPHSTTISEFFNAFLTIVATARPVWLGGVNRKYKLAAVMVDKADLNALSQLIAEGKLKGVVDSIYPIEDALKGYERLMTSRAAGKVVIKIDPSVQ</sequence>
<dbReference type="Pfam" id="PF13602">
    <property type="entry name" value="ADH_zinc_N_2"/>
    <property type="match status" value="1"/>
</dbReference>
<evidence type="ECO:0000259" key="1">
    <source>
        <dbReference type="SMART" id="SM00829"/>
    </source>
</evidence>
<dbReference type="SUPFAM" id="SSF51735">
    <property type="entry name" value="NAD(P)-binding Rossmann-fold domains"/>
    <property type="match status" value="1"/>
</dbReference>
<dbReference type="GO" id="GO:0005739">
    <property type="term" value="C:mitochondrion"/>
    <property type="evidence" value="ECO:0007669"/>
    <property type="project" value="TreeGrafter"/>
</dbReference>
<dbReference type="AlphaFoldDB" id="A0A8H7A6D6"/>
<name>A0A8H7A6D6_PLEOS</name>